<dbReference type="GO" id="GO:0003697">
    <property type="term" value="F:single-stranded DNA binding"/>
    <property type="evidence" value="ECO:0007669"/>
    <property type="project" value="UniProtKB-UniRule"/>
</dbReference>
<keyword evidence="4 5" id="KW-0539">Nucleus</keyword>
<evidence type="ECO:0000256" key="2">
    <source>
        <dbReference type="ARBA" id="ARBA00022478"/>
    </source>
</evidence>
<accession>A0A1V9YA57</accession>
<dbReference type="Proteomes" id="UP000243579">
    <property type="component" value="Unassembled WGS sequence"/>
</dbReference>
<name>A0A1V9YA57_ACHHY</name>
<dbReference type="Pfam" id="PF22536">
    <property type="entry name" value="WHD_POLR3C"/>
    <property type="match status" value="1"/>
</dbReference>
<feature type="domain" description="DNA-directed RNA polymerase III subunit RPC3 winged-helix" evidence="8">
    <location>
        <begin position="474"/>
        <end position="550"/>
    </location>
</feature>
<keyword evidence="2 5" id="KW-0240">DNA-directed RNA polymerase</keyword>
<evidence type="ECO:0000256" key="5">
    <source>
        <dbReference type="RuleBase" id="RU367076"/>
    </source>
</evidence>
<dbReference type="STRING" id="1202772.A0A1V9YA57"/>
<dbReference type="InterPro" id="IPR008806">
    <property type="entry name" value="RNA_pol_III_Rpc82_C"/>
</dbReference>
<feature type="region of interest" description="Disordered" evidence="6">
    <location>
        <begin position="289"/>
        <end position="313"/>
    </location>
</feature>
<proteinExistence type="inferred from homology"/>
<feature type="domain" description="RNA polymerase III Rpc82 C -terminal" evidence="7">
    <location>
        <begin position="197"/>
        <end position="404"/>
    </location>
</feature>
<protein>
    <recommendedName>
        <fullName evidence="5">DNA-directed RNA polymerase III subunit RPC3</fullName>
        <shortName evidence="5">RNA polymerase III subunit C3</shortName>
    </recommendedName>
</protein>
<dbReference type="PANTHER" id="PTHR12949:SF0">
    <property type="entry name" value="DNA-DIRECTED RNA POLYMERASE III SUBUNIT RPC3"/>
    <property type="match status" value="1"/>
</dbReference>
<keyword evidence="3 5" id="KW-0804">Transcription</keyword>
<dbReference type="PANTHER" id="PTHR12949">
    <property type="entry name" value="RNA POLYMERASE III DNA DIRECTED -RELATED"/>
    <property type="match status" value="1"/>
</dbReference>
<comment type="similarity">
    <text evidence="5">Belongs to the eukaryotic RPC3/POLR3C RNA polymerase subunit family.</text>
</comment>
<gene>
    <name evidence="9" type="ORF">ACHHYP_15753</name>
</gene>
<evidence type="ECO:0000313" key="10">
    <source>
        <dbReference type="Proteomes" id="UP000243579"/>
    </source>
</evidence>
<dbReference type="Gene3D" id="1.10.10.10">
    <property type="entry name" value="Winged helix-like DNA-binding domain superfamily/Winged helix DNA-binding domain"/>
    <property type="match status" value="4"/>
</dbReference>
<dbReference type="InterPro" id="IPR039748">
    <property type="entry name" value="RPC3"/>
</dbReference>
<comment type="subunit">
    <text evidence="5">Component of the RNA polymerase III (Pol III) complex consisting of 17 subunits.</text>
</comment>
<evidence type="ECO:0000256" key="6">
    <source>
        <dbReference type="SAM" id="MobiDB-lite"/>
    </source>
</evidence>
<comment type="function">
    <text evidence="5">DNA-dependent RNA polymerase catalyzes the transcription of DNA into RNA using the four ribonucleoside triphosphates as substrates. Specific core component of RNA polymerase III which synthesizes small RNAs, such as 5S rRNA and tRNAs.</text>
</comment>
<reference evidence="9 10" key="1">
    <citation type="journal article" date="2014" name="Genome Biol. Evol.">
        <title>The secreted proteins of Achlya hypogyna and Thraustotheca clavata identify the ancestral oomycete secretome and reveal gene acquisitions by horizontal gene transfer.</title>
        <authorList>
            <person name="Misner I."/>
            <person name="Blouin N."/>
            <person name="Leonard G."/>
            <person name="Richards T.A."/>
            <person name="Lane C.E."/>
        </authorList>
    </citation>
    <scope>NUCLEOTIDE SEQUENCE [LARGE SCALE GENOMIC DNA]</scope>
    <source>
        <strain evidence="9 10">ATCC 48635</strain>
    </source>
</reference>
<dbReference type="AlphaFoldDB" id="A0A1V9YA57"/>
<evidence type="ECO:0000313" key="9">
    <source>
        <dbReference type="EMBL" id="OQR82596.1"/>
    </source>
</evidence>
<comment type="subcellular location">
    <subcellularLocation>
        <location evidence="1 5">Nucleus</location>
    </subcellularLocation>
</comment>
<dbReference type="OrthoDB" id="272392at2759"/>
<dbReference type="EMBL" id="JNBR01002430">
    <property type="protein sequence ID" value="OQR82596.1"/>
    <property type="molecule type" value="Genomic_DNA"/>
</dbReference>
<evidence type="ECO:0000256" key="1">
    <source>
        <dbReference type="ARBA" id="ARBA00004123"/>
    </source>
</evidence>
<evidence type="ECO:0000256" key="3">
    <source>
        <dbReference type="ARBA" id="ARBA00023163"/>
    </source>
</evidence>
<comment type="caution">
    <text evidence="9">The sequence shown here is derived from an EMBL/GenBank/DDBJ whole genome shotgun (WGS) entry which is preliminary data.</text>
</comment>
<dbReference type="GO" id="GO:0005666">
    <property type="term" value="C:RNA polymerase III complex"/>
    <property type="evidence" value="ECO:0007669"/>
    <property type="project" value="UniProtKB-UniRule"/>
</dbReference>
<dbReference type="Pfam" id="PF05645">
    <property type="entry name" value="RNA_pol_Rpc82"/>
    <property type="match status" value="1"/>
</dbReference>
<evidence type="ECO:0000259" key="8">
    <source>
        <dbReference type="Pfam" id="PF22536"/>
    </source>
</evidence>
<dbReference type="InterPro" id="IPR036388">
    <property type="entry name" value="WH-like_DNA-bd_sf"/>
</dbReference>
<organism evidence="9 10">
    <name type="scientific">Achlya hypogyna</name>
    <name type="common">Oomycete</name>
    <name type="synonym">Protoachlya hypogyna</name>
    <dbReference type="NCBI Taxonomy" id="1202772"/>
    <lineage>
        <taxon>Eukaryota</taxon>
        <taxon>Sar</taxon>
        <taxon>Stramenopiles</taxon>
        <taxon>Oomycota</taxon>
        <taxon>Saprolegniomycetes</taxon>
        <taxon>Saprolegniales</taxon>
        <taxon>Achlyaceae</taxon>
        <taxon>Achlya</taxon>
    </lineage>
</organism>
<dbReference type="GO" id="GO:0006351">
    <property type="term" value="P:DNA-templated transcription"/>
    <property type="evidence" value="ECO:0007669"/>
    <property type="project" value="InterPro"/>
</dbReference>
<sequence>MVVVSQSKRRLLLHVLQEHFGDHVEHLARVLLKADDDGYTLREILLHASSTAGHSPQHLKAGLLKMLQHNMLDIKSHWPAATATKKPKQPYILRYQLNHDEVLRRLRFARYIELAHNVFGEEVRSSSHAYEYSSICNAQGAIIMEELLVCGRLRLDQSIEAMAYNLIQQRRATEGSTETDVSAAELDDLKMSLRVTFLDMAKNRYIVRVHPLDFNMKRPDDPFADEAEVVFEKPVAKSAAPTKAPKAKKPTADTVELEDGFSVRRGTKRKGRAVAADAVPIEVQLMQAAEEAESASPPPESAPVPGRRRRKEAKLPSVGVAPVVALGVAEDDLSMSEENAIWRAGVAQLTRELRHRACVKFAKESVNDVAEAIVGAMLAASSPHERGEAEPTSFPMTARALFQLPAVDAVIPATSRDRWKLLLNYLTAMCQHPSGMLTKTAPEAFDKTARQPGDGGTYAVHMQNIVAALVRKTVHSFVQDTYGTASARILRVVYEQRQAEEKTIGELALLPASETRSRLFALFQAKLVTMQEIPKRADYNPQFTLYCWSVDHKALLRHLVERLELSLVRLRTRRQKEADEHKELIARSDQLVEQHDLERFDRVCRSLDRCDRLTLQLDRMLMLFCNF</sequence>
<keyword evidence="10" id="KW-1185">Reference proteome</keyword>
<evidence type="ECO:0000259" key="7">
    <source>
        <dbReference type="Pfam" id="PF05645"/>
    </source>
</evidence>
<evidence type="ECO:0000256" key="4">
    <source>
        <dbReference type="ARBA" id="ARBA00023242"/>
    </source>
</evidence>
<dbReference type="InterPro" id="IPR055207">
    <property type="entry name" value="POLR3C_WHD"/>
</dbReference>